<keyword evidence="5" id="KW-1185">Reference proteome</keyword>
<dbReference type="Pfam" id="PF07707">
    <property type="entry name" value="BACK"/>
    <property type="match status" value="1"/>
</dbReference>
<dbReference type="OrthoDB" id="2359033at2759"/>
<reference evidence="4" key="2">
    <citation type="submission" date="2015-06" db="UniProtKB">
        <authorList>
            <consortium name="EnsemblMetazoa"/>
        </authorList>
    </citation>
    <scope>IDENTIFICATION</scope>
</reference>
<dbReference type="AlphaFoldDB" id="T1JXM2"/>
<evidence type="ECO:0000256" key="1">
    <source>
        <dbReference type="ARBA" id="ARBA00022441"/>
    </source>
</evidence>
<dbReference type="PANTHER" id="PTHR24412">
    <property type="entry name" value="KELCH PROTEIN"/>
    <property type="match status" value="1"/>
</dbReference>
<keyword evidence="2" id="KW-0677">Repeat</keyword>
<dbReference type="EMBL" id="CAEY01000829">
    <property type="status" value="NOT_ANNOTATED_CDS"/>
    <property type="molecule type" value="Genomic_DNA"/>
</dbReference>
<dbReference type="CDD" id="cd18186">
    <property type="entry name" value="BTB_POZ_ZBTB_KLHL-like"/>
    <property type="match status" value="1"/>
</dbReference>
<reference evidence="5" key="1">
    <citation type="submission" date="2011-08" db="EMBL/GenBank/DDBJ databases">
        <authorList>
            <person name="Rombauts S."/>
        </authorList>
    </citation>
    <scope>NUCLEOTIDE SEQUENCE</scope>
    <source>
        <strain evidence="5">London</strain>
    </source>
</reference>
<dbReference type="Gene3D" id="3.30.710.10">
    <property type="entry name" value="Potassium Channel Kv1.1, Chain A"/>
    <property type="match status" value="1"/>
</dbReference>
<dbReference type="GeneID" id="112539898"/>
<evidence type="ECO:0000259" key="3">
    <source>
        <dbReference type="SMART" id="SM00875"/>
    </source>
</evidence>
<evidence type="ECO:0000256" key="2">
    <source>
        <dbReference type="ARBA" id="ARBA00022737"/>
    </source>
</evidence>
<protein>
    <recommendedName>
        <fullName evidence="3">BACK domain-containing protein</fullName>
    </recommendedName>
</protein>
<proteinExistence type="predicted"/>
<dbReference type="RefSeq" id="XP_025018477.1">
    <property type="nucleotide sequence ID" value="XM_025162709.1"/>
</dbReference>
<accession>T1JXM2</accession>
<dbReference type="HOGENOM" id="CLU_020442_0_0_1"/>
<dbReference type="InterPro" id="IPR011333">
    <property type="entry name" value="SKP1/BTB/POZ_sf"/>
</dbReference>
<evidence type="ECO:0000313" key="5">
    <source>
        <dbReference type="Proteomes" id="UP000015104"/>
    </source>
</evidence>
<keyword evidence="1" id="KW-0880">Kelch repeat</keyword>
<dbReference type="Proteomes" id="UP000015104">
    <property type="component" value="Unassembled WGS sequence"/>
</dbReference>
<dbReference type="SMART" id="SM00875">
    <property type="entry name" value="BACK"/>
    <property type="match status" value="1"/>
</dbReference>
<dbReference type="PANTHER" id="PTHR24412:SF489">
    <property type="entry name" value="RING FINGER DOMAIN AND KELCH REPEAT-CONTAINING PROTEIN DDB_G0271372"/>
    <property type="match status" value="1"/>
</dbReference>
<sequence length="525" mass="62505">MDSLEADDQLTILNRSTEYRISKKLIRKVPYFERMLSHECLETKENKVELDFDEQDFKSFLSWIKLDSAIIDMDYVITLCDISDYFGMDYEVQKFNEYFRQKFSMEHLPTIIHQVTETSMLINSHTLNAFICCHFLRIKNSYAASYSFKKYFWLEYPVETIEYICALNLMIYSEYQVFEAIERWVNFNVDSRKCHLERLLRLVRWCYLGDKDLFEIKENELVKSSGFQPRSCLSFKDNCDCVSDRAKQHCLIIIEQLEGTDLRIIVLDSKLVLLFNRDLKLDRSISLNLLHDEHVSIIFYYSGRKAIRVDWNRNAYRFFKDTDIGPYISGTCELNVNYWSKYWRRPPSFSPFYRYKIRDKTDAGFFYATGHEESEYWLNRVMRTADKIINDSRLHDWVMYFRLTVLSDNIFILTNNLAFGKFNVRQKHFKKIELPKLRETNELEYKSLFITSSKVHADRVFLIDASTKNVFCFNITNQEWSFFGGLFIDPYPSSNSGKSFGNCPMESEKLITLTQAFLPLDLIYT</sequence>
<dbReference type="Gene3D" id="1.25.40.420">
    <property type="match status" value="1"/>
</dbReference>
<dbReference type="InterPro" id="IPR011705">
    <property type="entry name" value="BACK"/>
</dbReference>
<organism evidence="4 5">
    <name type="scientific">Tetranychus urticae</name>
    <name type="common">Two-spotted spider mite</name>
    <dbReference type="NCBI Taxonomy" id="32264"/>
    <lineage>
        <taxon>Eukaryota</taxon>
        <taxon>Metazoa</taxon>
        <taxon>Ecdysozoa</taxon>
        <taxon>Arthropoda</taxon>
        <taxon>Chelicerata</taxon>
        <taxon>Arachnida</taxon>
        <taxon>Acari</taxon>
        <taxon>Acariformes</taxon>
        <taxon>Trombidiformes</taxon>
        <taxon>Prostigmata</taxon>
        <taxon>Eleutherengona</taxon>
        <taxon>Raphignathae</taxon>
        <taxon>Tetranychoidea</taxon>
        <taxon>Tetranychidae</taxon>
        <taxon>Tetranychus</taxon>
    </lineage>
</organism>
<name>T1JXM2_TETUR</name>
<evidence type="ECO:0000313" key="4">
    <source>
        <dbReference type="EnsemblMetazoa" id="tetur02g12460.1"/>
    </source>
</evidence>
<feature type="domain" description="BACK" evidence="3">
    <location>
        <begin position="76"/>
        <end position="217"/>
    </location>
</feature>
<dbReference type="EnsemblMetazoa" id="tetur02g12460.1">
    <property type="protein sequence ID" value="tetur02g12460.1"/>
    <property type="gene ID" value="tetur02g12460"/>
</dbReference>
<dbReference type="KEGG" id="tut:112539898"/>